<evidence type="ECO:0000313" key="12">
    <source>
        <dbReference type="Proteomes" id="UP000176445"/>
    </source>
</evidence>
<evidence type="ECO:0000313" key="11">
    <source>
        <dbReference type="EMBL" id="OGG51455.1"/>
    </source>
</evidence>
<dbReference type="AlphaFoldDB" id="A0A1F6CQP8"/>
<keyword evidence="4 9" id="KW-0808">Transferase</keyword>
<keyword evidence="7 9" id="KW-0472">Membrane</keyword>
<evidence type="ECO:0000256" key="8">
    <source>
        <dbReference type="ARBA" id="ARBA00023315"/>
    </source>
</evidence>
<dbReference type="EMBL" id="MFKW01000028">
    <property type="protein sequence ID" value="OGG51455.1"/>
    <property type="molecule type" value="Genomic_DNA"/>
</dbReference>
<name>A0A1F6CQP8_9BACT</name>
<sequence length="459" mass="50667">MIFNSYTFVIFFLPAVLAVFWLIRGRTARTILLIAAGLAFYGYWNWRFIPLLVGSATVSFALALLISRLNRQSSRRLALSAGIIVHLGLLGFFKYAGFFLGNVGAAASALGLSFTAPMLSIILPLGISFSTFQAISYLVDVYRKTIPPERNPLRFLCYATLFPNMASGPILRYREIAPDLDQIGSPAIPAAIHRGVMLLIIGLAKKVIIADQLAETVDSLWGSPEMLTAAGAWLATIGYGLQLYFDFSGYSDMAVGIGSLFGLTIPQNFNSPYKALSPSDFWRRWHMTLGTWIKDYLYIPLGGSRRGLPRTATNLVLIMTAIGLWHGAAWTFVVWGAYHGALLAGYHLTKRWYDRLPALVRRAGTFALISIGWIPFRSESLAATKLMLAKLAGVWGPLPVSGWALIFITLALGITQFLPNSFQIHYSTTKRAAVAAALILVACLVYLNYKQATFLYYQF</sequence>
<evidence type="ECO:0000256" key="9">
    <source>
        <dbReference type="PIRNR" id="PIRNR016636"/>
    </source>
</evidence>
<evidence type="ECO:0000256" key="2">
    <source>
        <dbReference type="ARBA" id="ARBA00010323"/>
    </source>
</evidence>
<dbReference type="InterPro" id="IPR024194">
    <property type="entry name" value="Ac/AlaTfrase_AlgI/DltB"/>
</dbReference>
<dbReference type="PIRSF" id="PIRSF500217">
    <property type="entry name" value="AlgI"/>
    <property type="match status" value="1"/>
</dbReference>
<keyword evidence="3 9" id="KW-1003">Cell membrane</keyword>
<keyword evidence="5 10" id="KW-0812">Transmembrane</keyword>
<feature type="transmembrane region" description="Helical" evidence="10">
    <location>
        <begin position="315"/>
        <end position="338"/>
    </location>
</feature>
<protein>
    <recommendedName>
        <fullName evidence="13">Acyltransferase</fullName>
    </recommendedName>
</protein>
<dbReference type="PANTHER" id="PTHR13285:SF23">
    <property type="entry name" value="TEICHOIC ACID D-ALANYLTRANSFERASE"/>
    <property type="match status" value="1"/>
</dbReference>
<feature type="transmembrane region" description="Helical" evidence="10">
    <location>
        <begin position="358"/>
        <end position="376"/>
    </location>
</feature>
<dbReference type="GO" id="GO:0042121">
    <property type="term" value="P:alginic acid biosynthetic process"/>
    <property type="evidence" value="ECO:0007669"/>
    <property type="project" value="InterPro"/>
</dbReference>
<dbReference type="InterPro" id="IPR051085">
    <property type="entry name" value="MB_O-acyltransferase"/>
</dbReference>
<keyword evidence="8 9" id="KW-0012">Acyltransferase</keyword>
<evidence type="ECO:0000256" key="5">
    <source>
        <dbReference type="ARBA" id="ARBA00022692"/>
    </source>
</evidence>
<evidence type="ECO:0000256" key="6">
    <source>
        <dbReference type="ARBA" id="ARBA00022989"/>
    </source>
</evidence>
<evidence type="ECO:0000256" key="7">
    <source>
        <dbReference type="ARBA" id="ARBA00023136"/>
    </source>
</evidence>
<dbReference type="Proteomes" id="UP000176445">
    <property type="component" value="Unassembled WGS sequence"/>
</dbReference>
<feature type="transmembrane region" description="Helical" evidence="10">
    <location>
        <begin position="432"/>
        <end position="449"/>
    </location>
</feature>
<dbReference type="InterPro" id="IPR028362">
    <property type="entry name" value="AlgI"/>
</dbReference>
<gene>
    <name evidence="11" type="ORF">A2704_04620</name>
</gene>
<comment type="subcellular location">
    <subcellularLocation>
        <location evidence="1">Cell membrane</location>
        <topology evidence="1">Multi-pass membrane protein</topology>
    </subcellularLocation>
</comment>
<dbReference type="PIRSF" id="PIRSF016636">
    <property type="entry name" value="AlgI_DltB"/>
    <property type="match status" value="1"/>
</dbReference>
<evidence type="ECO:0000256" key="10">
    <source>
        <dbReference type="SAM" id="Phobius"/>
    </source>
</evidence>
<feature type="transmembrane region" description="Helical" evidence="10">
    <location>
        <begin position="30"/>
        <end position="46"/>
    </location>
</feature>
<comment type="caution">
    <text evidence="11">The sequence shown here is derived from an EMBL/GenBank/DDBJ whole genome shotgun (WGS) entry which is preliminary data.</text>
</comment>
<dbReference type="GO" id="GO:0005886">
    <property type="term" value="C:plasma membrane"/>
    <property type="evidence" value="ECO:0007669"/>
    <property type="project" value="UniProtKB-SubCell"/>
</dbReference>
<dbReference type="InterPro" id="IPR004299">
    <property type="entry name" value="MBOAT_fam"/>
</dbReference>
<evidence type="ECO:0000256" key="1">
    <source>
        <dbReference type="ARBA" id="ARBA00004651"/>
    </source>
</evidence>
<dbReference type="PANTHER" id="PTHR13285">
    <property type="entry name" value="ACYLTRANSFERASE"/>
    <property type="match status" value="1"/>
</dbReference>
<feature type="transmembrane region" description="Helical" evidence="10">
    <location>
        <begin position="77"/>
        <end position="98"/>
    </location>
</feature>
<feature type="transmembrane region" description="Helical" evidence="10">
    <location>
        <begin position="388"/>
        <end position="412"/>
    </location>
</feature>
<reference evidence="11 12" key="1">
    <citation type="journal article" date="2016" name="Nat. Commun.">
        <title>Thousands of microbial genomes shed light on interconnected biogeochemical processes in an aquifer system.</title>
        <authorList>
            <person name="Anantharaman K."/>
            <person name="Brown C.T."/>
            <person name="Hug L.A."/>
            <person name="Sharon I."/>
            <person name="Castelle C.J."/>
            <person name="Probst A.J."/>
            <person name="Thomas B.C."/>
            <person name="Singh A."/>
            <person name="Wilkins M.J."/>
            <person name="Karaoz U."/>
            <person name="Brodie E.L."/>
            <person name="Williams K.H."/>
            <person name="Hubbard S.S."/>
            <person name="Banfield J.F."/>
        </authorList>
    </citation>
    <scope>NUCLEOTIDE SEQUENCE [LARGE SCALE GENOMIC DNA]</scope>
</reference>
<accession>A0A1F6CQP8</accession>
<feature type="transmembrane region" description="Helical" evidence="10">
    <location>
        <begin position="118"/>
        <end position="139"/>
    </location>
</feature>
<evidence type="ECO:0008006" key="13">
    <source>
        <dbReference type="Google" id="ProtNLM"/>
    </source>
</evidence>
<evidence type="ECO:0000256" key="3">
    <source>
        <dbReference type="ARBA" id="ARBA00022475"/>
    </source>
</evidence>
<dbReference type="Pfam" id="PF03062">
    <property type="entry name" value="MBOAT"/>
    <property type="match status" value="1"/>
</dbReference>
<dbReference type="GO" id="GO:0016746">
    <property type="term" value="F:acyltransferase activity"/>
    <property type="evidence" value="ECO:0007669"/>
    <property type="project" value="UniProtKB-KW"/>
</dbReference>
<evidence type="ECO:0000256" key="4">
    <source>
        <dbReference type="ARBA" id="ARBA00022679"/>
    </source>
</evidence>
<organism evidence="11 12">
    <name type="scientific">Candidatus Kaiserbacteria bacterium RIFCSPHIGHO2_01_FULL_54_36b</name>
    <dbReference type="NCBI Taxonomy" id="1798483"/>
    <lineage>
        <taxon>Bacteria</taxon>
        <taxon>Candidatus Kaiseribacteriota</taxon>
    </lineage>
</organism>
<feature type="transmembrane region" description="Helical" evidence="10">
    <location>
        <begin position="52"/>
        <end position="70"/>
    </location>
</feature>
<proteinExistence type="inferred from homology"/>
<feature type="transmembrane region" description="Helical" evidence="10">
    <location>
        <begin position="6"/>
        <end position="23"/>
    </location>
</feature>
<comment type="similarity">
    <text evidence="2 9">Belongs to the membrane-bound acyltransferase family.</text>
</comment>
<keyword evidence="6 10" id="KW-1133">Transmembrane helix</keyword>